<evidence type="ECO:0000256" key="2">
    <source>
        <dbReference type="ARBA" id="ARBA00022475"/>
    </source>
</evidence>
<feature type="domain" description="Ig-like" evidence="15">
    <location>
        <begin position="302"/>
        <end position="397"/>
    </location>
</feature>
<keyword evidence="5" id="KW-0677">Repeat</keyword>
<evidence type="ECO:0000259" key="16">
    <source>
        <dbReference type="PROSITE" id="PS50853"/>
    </source>
</evidence>
<dbReference type="Pfam" id="PF13927">
    <property type="entry name" value="Ig_3"/>
    <property type="match status" value="2"/>
</dbReference>
<feature type="chain" id="PRO_5034002529" evidence="14">
    <location>
        <begin position="20"/>
        <end position="744"/>
    </location>
</feature>
<keyword evidence="9" id="KW-1015">Disulfide bond</keyword>
<dbReference type="AlphaFoldDB" id="A0A8C6SRG9"/>
<dbReference type="SUPFAM" id="SSF49265">
    <property type="entry name" value="Fibronectin type III"/>
    <property type="match status" value="2"/>
</dbReference>
<dbReference type="InterPro" id="IPR007110">
    <property type="entry name" value="Ig-like_dom"/>
</dbReference>
<evidence type="ECO:0000256" key="4">
    <source>
        <dbReference type="ARBA" id="ARBA00022729"/>
    </source>
</evidence>
<evidence type="ECO:0000256" key="5">
    <source>
        <dbReference type="ARBA" id="ARBA00022737"/>
    </source>
</evidence>
<evidence type="ECO:0000256" key="14">
    <source>
        <dbReference type="SAM" id="SignalP"/>
    </source>
</evidence>
<comment type="subcellular location">
    <subcellularLocation>
        <location evidence="1">Cell membrane</location>
        <topology evidence="1">Single-pass type I membrane protein</topology>
    </subcellularLocation>
</comment>
<dbReference type="PANTHER" id="PTHR12231">
    <property type="entry name" value="CTX-RELATED TYPE I TRANSMEMBRANE PROTEIN"/>
    <property type="match status" value="1"/>
</dbReference>
<feature type="domain" description="Ig-like" evidence="15">
    <location>
        <begin position="209"/>
        <end position="295"/>
    </location>
</feature>
<dbReference type="Gene3D" id="2.60.40.10">
    <property type="entry name" value="Immunoglobulins"/>
    <property type="match status" value="7"/>
</dbReference>
<dbReference type="PRINTS" id="PR01838">
    <property type="entry name" value="NCAMFAMILY"/>
</dbReference>
<dbReference type="GO" id="GO:0005886">
    <property type="term" value="C:plasma membrane"/>
    <property type="evidence" value="ECO:0007669"/>
    <property type="project" value="UniProtKB-SubCell"/>
</dbReference>
<evidence type="ECO:0000256" key="11">
    <source>
        <dbReference type="ARBA" id="ARBA00023319"/>
    </source>
</evidence>
<feature type="region of interest" description="Disordered" evidence="12">
    <location>
        <begin position="719"/>
        <end position="744"/>
    </location>
</feature>
<keyword evidence="6" id="KW-0130">Cell adhesion</keyword>
<dbReference type="FunFam" id="2.60.40.10:FF:000636">
    <property type="entry name" value="Neural cell adhesion molecule 2"/>
    <property type="match status" value="1"/>
</dbReference>
<dbReference type="Pfam" id="PF00041">
    <property type="entry name" value="fn3"/>
    <property type="match status" value="1"/>
</dbReference>
<evidence type="ECO:0000256" key="12">
    <source>
        <dbReference type="SAM" id="MobiDB-lite"/>
    </source>
</evidence>
<evidence type="ECO:0000256" key="6">
    <source>
        <dbReference type="ARBA" id="ARBA00022889"/>
    </source>
</evidence>
<feature type="transmembrane region" description="Helical" evidence="13">
    <location>
        <begin position="655"/>
        <end position="675"/>
    </location>
</feature>
<keyword evidence="4 14" id="KW-0732">Signal</keyword>
<evidence type="ECO:0000256" key="3">
    <source>
        <dbReference type="ARBA" id="ARBA00022692"/>
    </source>
</evidence>
<dbReference type="PROSITE" id="PS50853">
    <property type="entry name" value="FN3"/>
    <property type="match status" value="1"/>
</dbReference>
<keyword evidence="18" id="KW-1185">Reference proteome</keyword>
<evidence type="ECO:0000256" key="10">
    <source>
        <dbReference type="ARBA" id="ARBA00023180"/>
    </source>
</evidence>
<feature type="domain" description="Ig-like" evidence="15">
    <location>
        <begin position="113"/>
        <end position="202"/>
    </location>
</feature>
<dbReference type="PROSITE" id="PS50835">
    <property type="entry name" value="IG_LIKE"/>
    <property type="match status" value="5"/>
</dbReference>
<dbReference type="InterPro" id="IPR003598">
    <property type="entry name" value="Ig_sub2"/>
</dbReference>
<evidence type="ECO:0000313" key="18">
    <source>
        <dbReference type="Proteomes" id="UP000694523"/>
    </source>
</evidence>
<keyword evidence="8 13" id="KW-0472">Membrane</keyword>
<evidence type="ECO:0000256" key="8">
    <source>
        <dbReference type="ARBA" id="ARBA00023136"/>
    </source>
</evidence>
<dbReference type="FunFam" id="2.60.40.10:FF:000032">
    <property type="entry name" value="palladin isoform X1"/>
    <property type="match status" value="1"/>
</dbReference>
<dbReference type="SMART" id="SM00060">
    <property type="entry name" value="FN3"/>
    <property type="match status" value="1"/>
</dbReference>
<dbReference type="CDD" id="cd00063">
    <property type="entry name" value="FN3"/>
    <property type="match status" value="1"/>
</dbReference>
<feature type="signal peptide" evidence="14">
    <location>
        <begin position="1"/>
        <end position="19"/>
    </location>
</feature>
<feature type="domain" description="Ig-like" evidence="15">
    <location>
        <begin position="400"/>
        <end position="488"/>
    </location>
</feature>
<dbReference type="SMART" id="SM00409">
    <property type="entry name" value="IG"/>
    <property type="match status" value="5"/>
</dbReference>
<dbReference type="SUPFAM" id="SSF48726">
    <property type="entry name" value="Immunoglobulin"/>
    <property type="match status" value="5"/>
</dbReference>
<keyword evidence="2" id="KW-1003">Cell membrane</keyword>
<dbReference type="InterPro" id="IPR009138">
    <property type="entry name" value="Neural_cell_adh"/>
</dbReference>
<dbReference type="InterPro" id="IPR036179">
    <property type="entry name" value="Ig-like_dom_sf"/>
</dbReference>
<dbReference type="FunFam" id="2.60.40.10:FF:000086">
    <property type="entry name" value="Neural cell adhesion molecule 1"/>
    <property type="match status" value="1"/>
</dbReference>
<reference evidence="17" key="1">
    <citation type="submission" date="2025-08" db="UniProtKB">
        <authorList>
            <consortium name="Ensembl"/>
        </authorList>
    </citation>
    <scope>IDENTIFICATION</scope>
</reference>
<dbReference type="InterPro" id="IPR051170">
    <property type="entry name" value="Neural/epithelial_adhesion"/>
</dbReference>
<dbReference type="InterPro" id="IPR013783">
    <property type="entry name" value="Ig-like_fold"/>
</dbReference>
<dbReference type="InterPro" id="IPR036116">
    <property type="entry name" value="FN3_sf"/>
</dbReference>
<feature type="compositionally biased region" description="Low complexity" evidence="12">
    <location>
        <begin position="731"/>
        <end position="744"/>
    </location>
</feature>
<keyword evidence="11" id="KW-0393">Immunoglobulin domain</keyword>
<dbReference type="InterPro" id="IPR013098">
    <property type="entry name" value="Ig_I-set"/>
</dbReference>
<organism evidence="17 18">
    <name type="scientific">Neogobius melanostomus</name>
    <name type="common">round goby</name>
    <dbReference type="NCBI Taxonomy" id="47308"/>
    <lineage>
        <taxon>Eukaryota</taxon>
        <taxon>Metazoa</taxon>
        <taxon>Chordata</taxon>
        <taxon>Craniata</taxon>
        <taxon>Vertebrata</taxon>
        <taxon>Euteleostomi</taxon>
        <taxon>Actinopterygii</taxon>
        <taxon>Neopterygii</taxon>
        <taxon>Teleostei</taxon>
        <taxon>Neoteleostei</taxon>
        <taxon>Acanthomorphata</taxon>
        <taxon>Gobiaria</taxon>
        <taxon>Gobiiformes</taxon>
        <taxon>Gobioidei</taxon>
        <taxon>Gobiidae</taxon>
        <taxon>Benthophilinae</taxon>
        <taxon>Neogobiini</taxon>
        <taxon>Neogobius</taxon>
    </lineage>
</organism>
<sequence length="744" mass="81953">MVQPRDIFLALLLVSYTVSLDVLITPSHGEISLGESKFFICEVTGAAKHIDWFGPKGERIEPHRQDITVSRNDESSSTLTLYNAVEDNAGTYKCMASSGDQQAEATVNVKIFQKITFTNAPSRQEFNEGDSASIVCDVTSSPPPTVFWKYRGAGIQMQKDVRFKVLPNKHLQIRGIKKTDEGSYTCEARQFARGEIDLRVIKVVVNVLPTIRVWQSEVNATADVGNSAMLTCAVDGYPEPMVTWTRNKMVLEAGEKYGFNEDGSEMTIMEVSKLDEGDYTCIAKNKAGEAEQELSLRVFVKPKITYTANQTSPEMEEQVTLTCEASGDPTPTISWTSGEHVFTEGEQSPDGNVVVRSDARVSSLTLKYVKYTDAGQYLCTARSAIGEDAAALYLEVHYAPKILGTVAVYTWEGNSVNISCEVRAYPSEVSIEWLRDGLQLPNSNSTNVKIYRTPSSSYLQVTPESENDFGSYNCTASNEMGTESKEFLLIQADVPSAPSVSEVRPFSTTAQIYFEEPESNGGVPVLRYRAEWRAPGSGRWTHKVFEAQDGNPNPPKLEWTPQPKGNSLRVSWIKQDDGGSPILHYLIRYKPVSIWNPEIRMPTGSDSVVLSGLDWDTEYNVFVVAENEKGKSQAASMSFRTTAEPAGVPGIHSGLFIFVVFILLLLAVDVTCYFVNKCGLIMCLCGKSGTGTKAHNLEEGKAAFIKDESKEPIVEVRTEDECTANHNAAGPTEPSETTPLTEPE</sequence>
<dbReference type="Pfam" id="PF07679">
    <property type="entry name" value="I-set"/>
    <property type="match status" value="3"/>
</dbReference>
<protein>
    <submittedName>
        <fullName evidence="17">Neural cell adhesion molecule 1b</fullName>
    </submittedName>
</protein>
<evidence type="ECO:0000256" key="1">
    <source>
        <dbReference type="ARBA" id="ARBA00004251"/>
    </source>
</evidence>
<dbReference type="Proteomes" id="UP000694523">
    <property type="component" value="Unplaced"/>
</dbReference>
<dbReference type="InterPro" id="IPR003961">
    <property type="entry name" value="FN3_dom"/>
</dbReference>
<dbReference type="GO" id="GO:0007155">
    <property type="term" value="P:cell adhesion"/>
    <property type="evidence" value="ECO:0007669"/>
    <property type="project" value="UniProtKB-KW"/>
</dbReference>
<evidence type="ECO:0000256" key="9">
    <source>
        <dbReference type="ARBA" id="ARBA00023157"/>
    </source>
</evidence>
<evidence type="ECO:0000313" key="17">
    <source>
        <dbReference type="Ensembl" id="ENSNMLP00000010145.1"/>
    </source>
</evidence>
<dbReference type="Ensembl" id="ENSNMLT00000011475.1">
    <property type="protein sequence ID" value="ENSNMLP00000010145.1"/>
    <property type="gene ID" value="ENSNMLG00000002380.1"/>
</dbReference>
<proteinExistence type="predicted"/>
<evidence type="ECO:0000259" key="15">
    <source>
        <dbReference type="PROSITE" id="PS50835"/>
    </source>
</evidence>
<reference evidence="17" key="2">
    <citation type="submission" date="2025-09" db="UniProtKB">
        <authorList>
            <consortium name="Ensembl"/>
        </authorList>
    </citation>
    <scope>IDENTIFICATION</scope>
</reference>
<dbReference type="PANTHER" id="PTHR12231:SF239">
    <property type="entry name" value="NEURAL CELL ADHESION MOLECULE 1"/>
    <property type="match status" value="1"/>
</dbReference>
<name>A0A8C6SRG9_9GOBI</name>
<evidence type="ECO:0000256" key="7">
    <source>
        <dbReference type="ARBA" id="ARBA00022989"/>
    </source>
</evidence>
<accession>A0A8C6SRG9</accession>
<dbReference type="InterPro" id="IPR003599">
    <property type="entry name" value="Ig_sub"/>
</dbReference>
<keyword evidence="3 13" id="KW-0812">Transmembrane</keyword>
<feature type="domain" description="Ig-like" evidence="15">
    <location>
        <begin position="4"/>
        <end position="108"/>
    </location>
</feature>
<feature type="domain" description="Fibronectin type-III" evidence="16">
    <location>
        <begin position="551"/>
        <end position="645"/>
    </location>
</feature>
<dbReference type="SMART" id="SM00408">
    <property type="entry name" value="IGc2"/>
    <property type="match status" value="5"/>
</dbReference>
<evidence type="ECO:0000256" key="13">
    <source>
        <dbReference type="SAM" id="Phobius"/>
    </source>
</evidence>
<keyword evidence="7 13" id="KW-1133">Transmembrane helix</keyword>
<dbReference type="FunFam" id="2.60.40.10:FF:000173">
    <property type="entry name" value="Neural cell adhesion molecule 1"/>
    <property type="match status" value="1"/>
</dbReference>
<keyword evidence="10" id="KW-0325">Glycoprotein</keyword>